<evidence type="ECO:0000256" key="1">
    <source>
        <dbReference type="SAM" id="MobiDB-lite"/>
    </source>
</evidence>
<sequence>MALRADVFSREESETSQDIAETRKLVELAAQRCLELRTAVELAKADQCSEGAQAMAVKAIMDTPQVVRPQSVSASMVALLRRPSPVARFTSLPSSVEYRAVSPCPAPYVWPSVAPAAPAVQYTAPVVASPQVLTATRSSPSAFRTIQANSPSSMLVSPMDGRTVVAQGAVPSNGVRPARSGMKRPSLQLLLAGRHCATCQVHLYQAPFSTSLCYKDGEELFRVPAGWAALRTKGGLLMWLELGEDSLLSEAIRAQATKAPRPSRPGSSSPGSPPTKDGDGRRRTASTRLVPFALTLQLLASNGGRQVSARSRGCCSIDSAIRLPLEDMLVLHPTGGEGTGIRASLTVATEGPGRGGVDGAFKAWLSFLATSGGYDFSA</sequence>
<comment type="caution">
    <text evidence="2">The sequence shown here is derived from an EMBL/GenBank/DDBJ whole genome shotgun (WGS) entry which is preliminary data.</text>
</comment>
<feature type="region of interest" description="Disordered" evidence="1">
    <location>
        <begin position="255"/>
        <end position="283"/>
    </location>
</feature>
<protein>
    <submittedName>
        <fullName evidence="2">Ubiquitin carboxyl-terminal hydrolase 18</fullName>
    </submittedName>
</protein>
<dbReference type="Proteomes" id="UP001642464">
    <property type="component" value="Unassembled WGS sequence"/>
</dbReference>
<gene>
    <name evidence="2" type="ORF">SCF082_LOCUS40173</name>
</gene>
<name>A0ABP0QCI0_9DINO</name>
<keyword evidence="2" id="KW-0378">Hydrolase</keyword>
<organism evidence="2 3">
    <name type="scientific">Durusdinium trenchii</name>
    <dbReference type="NCBI Taxonomy" id="1381693"/>
    <lineage>
        <taxon>Eukaryota</taxon>
        <taxon>Sar</taxon>
        <taxon>Alveolata</taxon>
        <taxon>Dinophyceae</taxon>
        <taxon>Suessiales</taxon>
        <taxon>Symbiodiniaceae</taxon>
        <taxon>Durusdinium</taxon>
    </lineage>
</organism>
<evidence type="ECO:0000313" key="2">
    <source>
        <dbReference type="EMBL" id="CAK9084716.1"/>
    </source>
</evidence>
<proteinExistence type="predicted"/>
<evidence type="ECO:0000313" key="3">
    <source>
        <dbReference type="Proteomes" id="UP001642464"/>
    </source>
</evidence>
<accession>A0ABP0QCI0</accession>
<reference evidence="2 3" key="1">
    <citation type="submission" date="2024-02" db="EMBL/GenBank/DDBJ databases">
        <authorList>
            <person name="Chen Y."/>
            <person name="Shah S."/>
            <person name="Dougan E. K."/>
            <person name="Thang M."/>
            <person name="Chan C."/>
        </authorList>
    </citation>
    <scope>NUCLEOTIDE SEQUENCE [LARGE SCALE GENOMIC DNA]</scope>
</reference>
<dbReference type="GO" id="GO:0016787">
    <property type="term" value="F:hydrolase activity"/>
    <property type="evidence" value="ECO:0007669"/>
    <property type="project" value="UniProtKB-KW"/>
</dbReference>
<dbReference type="EMBL" id="CAXAMM010039208">
    <property type="protein sequence ID" value="CAK9084716.1"/>
    <property type="molecule type" value="Genomic_DNA"/>
</dbReference>
<keyword evidence="3" id="KW-1185">Reference proteome</keyword>